<dbReference type="Gene3D" id="1.10.10.60">
    <property type="entry name" value="Homeodomain-like"/>
    <property type="match status" value="2"/>
</dbReference>
<evidence type="ECO:0000256" key="1">
    <source>
        <dbReference type="ARBA" id="ARBA00023015"/>
    </source>
</evidence>
<dbReference type="GO" id="GO:0000160">
    <property type="term" value="P:phosphorelay signal transduction system"/>
    <property type="evidence" value="ECO:0007669"/>
    <property type="project" value="InterPro"/>
</dbReference>
<gene>
    <name evidence="7" type="ORF">AZI98_01430</name>
</gene>
<dbReference type="InterPro" id="IPR001789">
    <property type="entry name" value="Sig_transdc_resp-reg_receiver"/>
</dbReference>
<dbReference type="InterPro" id="IPR018062">
    <property type="entry name" value="HTH_AraC-typ_CS"/>
</dbReference>
<proteinExistence type="predicted"/>
<dbReference type="GO" id="GO:0043565">
    <property type="term" value="F:sequence-specific DNA binding"/>
    <property type="evidence" value="ECO:0007669"/>
    <property type="project" value="InterPro"/>
</dbReference>
<dbReference type="InterPro" id="IPR011006">
    <property type="entry name" value="CheY-like_superfamily"/>
</dbReference>
<organism evidence="7 8">
    <name type="scientific">Aeribacillus pallidus</name>
    <dbReference type="NCBI Taxonomy" id="33936"/>
    <lineage>
        <taxon>Bacteria</taxon>
        <taxon>Bacillati</taxon>
        <taxon>Bacillota</taxon>
        <taxon>Bacilli</taxon>
        <taxon>Bacillales</taxon>
        <taxon>Bacillaceae</taxon>
        <taxon>Aeribacillus</taxon>
    </lineage>
</organism>
<dbReference type="InterPro" id="IPR018060">
    <property type="entry name" value="HTH_AraC"/>
</dbReference>
<keyword evidence="4" id="KW-0597">Phosphoprotein</keyword>
<dbReference type="Pfam" id="PF00072">
    <property type="entry name" value="Response_reg"/>
    <property type="match status" value="1"/>
</dbReference>
<dbReference type="PROSITE" id="PS01124">
    <property type="entry name" value="HTH_ARAC_FAMILY_2"/>
    <property type="match status" value="1"/>
</dbReference>
<dbReference type="Pfam" id="PF12833">
    <property type="entry name" value="HTH_18"/>
    <property type="match status" value="1"/>
</dbReference>
<keyword evidence="2" id="KW-0238">DNA-binding</keyword>
<dbReference type="PANTHER" id="PTHR43280:SF28">
    <property type="entry name" value="HTH-TYPE TRANSCRIPTIONAL ACTIVATOR RHAS"/>
    <property type="match status" value="1"/>
</dbReference>
<feature type="domain" description="Response regulatory" evidence="6">
    <location>
        <begin position="7"/>
        <end position="126"/>
    </location>
</feature>
<evidence type="ECO:0008006" key="9">
    <source>
        <dbReference type="Google" id="ProtNLM"/>
    </source>
</evidence>
<evidence type="ECO:0000256" key="2">
    <source>
        <dbReference type="ARBA" id="ARBA00023125"/>
    </source>
</evidence>
<dbReference type="OrthoDB" id="342399at2"/>
<name>A0A165Z4I5_9BACI</name>
<dbReference type="STRING" id="33936.AZI98_01430"/>
<dbReference type="SMART" id="SM00342">
    <property type="entry name" value="HTH_ARAC"/>
    <property type="match status" value="1"/>
</dbReference>
<feature type="domain" description="HTH araC/xylS-type" evidence="5">
    <location>
        <begin position="432"/>
        <end position="530"/>
    </location>
</feature>
<accession>A0A165Z4I5</accession>
<evidence type="ECO:0000259" key="6">
    <source>
        <dbReference type="PROSITE" id="PS50110"/>
    </source>
</evidence>
<dbReference type="Proteomes" id="UP000076476">
    <property type="component" value="Unassembled WGS sequence"/>
</dbReference>
<dbReference type="RefSeq" id="WP_063386511.1">
    <property type="nucleotide sequence ID" value="NZ_LWBR01000005.1"/>
</dbReference>
<comment type="caution">
    <text evidence="7">The sequence shown here is derived from an EMBL/GenBank/DDBJ whole genome shotgun (WGS) entry which is preliminary data.</text>
</comment>
<dbReference type="Gene3D" id="3.40.50.2300">
    <property type="match status" value="1"/>
</dbReference>
<dbReference type="CDD" id="cd17536">
    <property type="entry name" value="REC_YesN-like"/>
    <property type="match status" value="1"/>
</dbReference>
<dbReference type="EMBL" id="LWBR01000005">
    <property type="protein sequence ID" value="KZN97830.1"/>
    <property type="molecule type" value="Genomic_DNA"/>
</dbReference>
<dbReference type="PROSITE" id="PS50110">
    <property type="entry name" value="RESPONSE_REGULATORY"/>
    <property type="match status" value="1"/>
</dbReference>
<evidence type="ECO:0000256" key="4">
    <source>
        <dbReference type="PROSITE-ProRule" id="PRU00169"/>
    </source>
</evidence>
<keyword evidence="3" id="KW-0804">Transcription</keyword>
<reference evidence="7 8" key="1">
    <citation type="submission" date="2016-04" db="EMBL/GenBank/DDBJ databases">
        <title>Draft genome sequence of Aeribacillus pallidus 8m3 from petroleum reservoir.</title>
        <authorList>
            <person name="Poltaraus A.B."/>
            <person name="Nazina T.N."/>
            <person name="Tourova T.P."/>
            <person name="Malakho S.M."/>
            <person name="Korshunova A.V."/>
            <person name="Sokolova D.S."/>
        </authorList>
    </citation>
    <scope>NUCLEOTIDE SEQUENCE [LARGE SCALE GENOMIC DNA]</scope>
    <source>
        <strain evidence="7 8">8m3</strain>
    </source>
</reference>
<evidence type="ECO:0000313" key="7">
    <source>
        <dbReference type="EMBL" id="KZN97830.1"/>
    </source>
</evidence>
<dbReference type="SMART" id="SM00448">
    <property type="entry name" value="REC"/>
    <property type="match status" value="1"/>
</dbReference>
<evidence type="ECO:0000313" key="8">
    <source>
        <dbReference type="Proteomes" id="UP000076476"/>
    </source>
</evidence>
<dbReference type="SUPFAM" id="SSF52172">
    <property type="entry name" value="CheY-like"/>
    <property type="match status" value="1"/>
</dbReference>
<dbReference type="InterPro" id="IPR020449">
    <property type="entry name" value="Tscrpt_reg_AraC-type_HTH"/>
</dbReference>
<dbReference type="PROSITE" id="PS00041">
    <property type="entry name" value="HTH_ARAC_FAMILY_1"/>
    <property type="match status" value="1"/>
</dbReference>
<keyword evidence="8" id="KW-1185">Reference proteome</keyword>
<dbReference type="GO" id="GO:0003700">
    <property type="term" value="F:DNA-binding transcription factor activity"/>
    <property type="evidence" value="ECO:0007669"/>
    <property type="project" value="InterPro"/>
</dbReference>
<keyword evidence="1" id="KW-0805">Transcription regulation</keyword>
<sequence length="534" mass="62867">MITDQIKVVIVDDEPRIRQGLERLIKKFRPNWHICGVFSDGDEAFREIHEKIGAFDLIFTDVQMPVINGLELISLLKEKGYNFYSIIISGYDDFKYVQTALREGAIDYILKPIDRENFESHLQKAEELIVTDKKNKRLIEEAEEIQTKLTYEKQIQLLSDTTAVENMDVSYLDWTRDFPDGKYNLLYIGIDNAFSRNGFENKDEWKKWDVTIKESIRKSFIKERNWIWKNNQYSYWVLIYNGEEAKIEQSCLSLKTTIQRTTPFTASIVLGQSFVDLSMLVDVKNELREAMKYRMIQGGNKLFKTESLKHLTYNKITDVPPAVYKWAEQTVEAMKYEEQNVLTAINSFFDELKKMTSPFLLQESVRYLCIRVINQWIQDDGISELPTLLSEAFSITDEPASFSVLRQEMINWIMKIRKMREYYRKNTIDPIVKAKEWIHSNLGENITIKRIAEHVHLNPTYFCEYFKNQTGETVLDYVTNARIQKAKQLLAATEMKIYDIAVHVGYQDAKYFSRLFKQWTGLLPSQYREKRGSF</sequence>
<feature type="modified residue" description="4-aspartylphosphate" evidence="4">
    <location>
        <position position="61"/>
    </location>
</feature>
<dbReference type="PRINTS" id="PR00032">
    <property type="entry name" value="HTHARAC"/>
</dbReference>
<evidence type="ECO:0000259" key="5">
    <source>
        <dbReference type="PROSITE" id="PS01124"/>
    </source>
</evidence>
<dbReference type="PANTHER" id="PTHR43280">
    <property type="entry name" value="ARAC-FAMILY TRANSCRIPTIONAL REGULATOR"/>
    <property type="match status" value="1"/>
</dbReference>
<dbReference type="AlphaFoldDB" id="A0A165Z4I5"/>
<dbReference type="InterPro" id="IPR009057">
    <property type="entry name" value="Homeodomain-like_sf"/>
</dbReference>
<evidence type="ECO:0000256" key="3">
    <source>
        <dbReference type="ARBA" id="ARBA00023163"/>
    </source>
</evidence>
<dbReference type="SUPFAM" id="SSF46689">
    <property type="entry name" value="Homeodomain-like"/>
    <property type="match status" value="2"/>
</dbReference>
<protein>
    <recommendedName>
        <fullName evidence="9">DNA-binding response regulator</fullName>
    </recommendedName>
</protein>